<evidence type="ECO:0000313" key="1">
    <source>
        <dbReference type="EMBL" id="OQR80568.1"/>
    </source>
</evidence>
<comment type="caution">
    <text evidence="1">The sequence shown here is derived from an EMBL/GenBank/DDBJ whole genome shotgun (WGS) entry which is preliminary data.</text>
</comment>
<dbReference type="Proteomes" id="UP000243579">
    <property type="component" value="Unassembled WGS sequence"/>
</dbReference>
<protein>
    <submittedName>
        <fullName evidence="1">Uncharacterized protein</fullName>
    </submittedName>
</protein>
<dbReference type="AlphaFoldDB" id="A0A1V9Y4G4"/>
<keyword evidence="2" id="KW-1185">Reference proteome</keyword>
<gene>
    <name evidence="1" type="ORF">ACHHYP_17461</name>
</gene>
<dbReference type="OrthoDB" id="10612504at2759"/>
<organism evidence="1 2">
    <name type="scientific">Achlya hypogyna</name>
    <name type="common">Oomycete</name>
    <name type="synonym">Protoachlya hypogyna</name>
    <dbReference type="NCBI Taxonomy" id="1202772"/>
    <lineage>
        <taxon>Eukaryota</taxon>
        <taxon>Sar</taxon>
        <taxon>Stramenopiles</taxon>
        <taxon>Oomycota</taxon>
        <taxon>Saprolegniomycetes</taxon>
        <taxon>Saprolegniales</taxon>
        <taxon>Achlyaceae</taxon>
        <taxon>Achlya</taxon>
    </lineage>
</organism>
<accession>A0A1V9Y4G4</accession>
<dbReference type="EMBL" id="JNBR01002932">
    <property type="protein sequence ID" value="OQR80568.1"/>
    <property type="molecule type" value="Genomic_DNA"/>
</dbReference>
<proteinExistence type="predicted"/>
<evidence type="ECO:0000313" key="2">
    <source>
        <dbReference type="Proteomes" id="UP000243579"/>
    </source>
</evidence>
<name>A0A1V9Y4G4_ACHHY</name>
<sequence length="186" mass="20858">MVLGVRRVHIVLAVYNKLSVKKFHTRLALILFTRTCWLSCLLMLSACFELTAPDCIDVTLEPTILDREVWKRGNALNKLLASVTYALSYLERDETTHSAIFASFFYIAVVVKNLGEGTPTHLGVDCGDGLLQAVYARFKSICSPSFALTFVTDPFYLDMHQRLTVVYGVVFVELGQESLSEQCYAC</sequence>
<reference evidence="1 2" key="1">
    <citation type="journal article" date="2014" name="Genome Biol. Evol.">
        <title>The secreted proteins of Achlya hypogyna and Thraustotheca clavata identify the ancestral oomycete secretome and reveal gene acquisitions by horizontal gene transfer.</title>
        <authorList>
            <person name="Misner I."/>
            <person name="Blouin N."/>
            <person name="Leonard G."/>
            <person name="Richards T.A."/>
            <person name="Lane C.E."/>
        </authorList>
    </citation>
    <scope>NUCLEOTIDE SEQUENCE [LARGE SCALE GENOMIC DNA]</scope>
    <source>
        <strain evidence="1 2">ATCC 48635</strain>
    </source>
</reference>